<organism evidence="1">
    <name type="scientific">Culex pipiens</name>
    <name type="common">House mosquito</name>
    <dbReference type="NCBI Taxonomy" id="7175"/>
    <lineage>
        <taxon>Eukaryota</taxon>
        <taxon>Metazoa</taxon>
        <taxon>Ecdysozoa</taxon>
        <taxon>Arthropoda</taxon>
        <taxon>Hexapoda</taxon>
        <taxon>Insecta</taxon>
        <taxon>Pterygota</taxon>
        <taxon>Neoptera</taxon>
        <taxon>Endopterygota</taxon>
        <taxon>Diptera</taxon>
        <taxon>Nematocera</taxon>
        <taxon>Culicoidea</taxon>
        <taxon>Culicidae</taxon>
        <taxon>Culicinae</taxon>
        <taxon>Culicini</taxon>
        <taxon>Culex</taxon>
        <taxon>Culex</taxon>
    </lineage>
</organism>
<reference evidence="1" key="1">
    <citation type="submission" date="2021-05" db="EMBL/GenBank/DDBJ databases">
        <authorList>
            <person name="Alioto T."/>
            <person name="Alioto T."/>
            <person name="Gomez Garrido J."/>
        </authorList>
    </citation>
    <scope>NUCLEOTIDE SEQUENCE</scope>
</reference>
<proteinExistence type="predicted"/>
<evidence type="ECO:0000313" key="1">
    <source>
        <dbReference type="EMBL" id="CAG6474924.1"/>
    </source>
</evidence>
<dbReference type="EMBL" id="HBUE01075764">
    <property type="protein sequence ID" value="CAG6474924.1"/>
    <property type="molecule type" value="Transcribed_RNA"/>
</dbReference>
<name>A0A8D8BFD9_CULPI</name>
<protein>
    <submittedName>
        <fullName evidence="1">(northern house mosquito) hypothetical protein</fullName>
    </submittedName>
</protein>
<accession>A0A8D8BFD9</accession>
<dbReference type="AlphaFoldDB" id="A0A8D8BFD9"/>
<sequence length="111" mass="12694">MAVRKPQNLNRITTQLNHKEQKLPRQYPVEVHMKELHTNVIPLTPNHYVQHPVKHLLDLQLFNGADFGTYAKVDLPQPFGRVEQHPVPRATYQGGVFAITQLADVVQDVPD</sequence>